<keyword evidence="1" id="KW-0808">Transferase</keyword>
<keyword evidence="6" id="KW-1185">Reference proteome</keyword>
<dbReference type="OrthoDB" id="1492801at2"/>
<dbReference type="EMBL" id="FXAF01000002">
    <property type="protein sequence ID" value="SMF11608.1"/>
    <property type="molecule type" value="Genomic_DNA"/>
</dbReference>
<gene>
    <name evidence="5" type="ORF">SAMN02982989_5274</name>
</gene>
<dbReference type="PANTHER" id="PTHR20861">
    <property type="entry name" value="HOMOSERINE/4-DIPHOSPHOCYTIDYL-2-C-METHYL-D-ERYTHRITOL KINASE"/>
    <property type="match status" value="1"/>
</dbReference>
<evidence type="ECO:0000259" key="4">
    <source>
        <dbReference type="Pfam" id="PF08544"/>
    </source>
</evidence>
<feature type="domain" description="GHMP kinase N-terminal" evidence="3">
    <location>
        <begin position="66"/>
        <end position="135"/>
    </location>
</feature>
<reference evidence="6" key="1">
    <citation type="submission" date="2017-04" db="EMBL/GenBank/DDBJ databases">
        <authorList>
            <person name="Varghese N."/>
            <person name="Submissions S."/>
        </authorList>
    </citation>
    <scope>NUCLEOTIDE SEQUENCE [LARGE SCALE GENOMIC DNA]</scope>
    <source>
        <strain evidence="6">B4P</strain>
    </source>
</reference>
<dbReference type="Proteomes" id="UP000192903">
    <property type="component" value="Unassembled WGS sequence"/>
</dbReference>
<accession>A0A1X7DAA9</accession>
<protein>
    <submittedName>
        <fullName evidence="5">Beta-RFAP synthase</fullName>
    </submittedName>
</protein>
<dbReference type="STRING" id="464029.SAMN02982989_5274"/>
<dbReference type="InterPro" id="IPR014721">
    <property type="entry name" value="Ribsml_uS5_D2-typ_fold_subgr"/>
</dbReference>
<dbReference type="GO" id="GO:0005524">
    <property type="term" value="F:ATP binding"/>
    <property type="evidence" value="ECO:0007669"/>
    <property type="project" value="InterPro"/>
</dbReference>
<keyword evidence="2" id="KW-0418">Kinase</keyword>
<name>A0A1X7DAA9_9HYPH</name>
<dbReference type="InterPro" id="IPR004422">
    <property type="entry name" value="RFAP_synthase"/>
</dbReference>
<dbReference type="NCBIfam" id="TIGR00144">
    <property type="entry name" value="beta_RFAP_syn"/>
    <property type="match status" value="1"/>
</dbReference>
<evidence type="ECO:0000313" key="6">
    <source>
        <dbReference type="Proteomes" id="UP000192903"/>
    </source>
</evidence>
<dbReference type="PANTHER" id="PTHR20861:SF6">
    <property type="entry name" value="BETA-RIBOFURANOSYLPHENOL 5'-PHOSPHATE SYNTHASE"/>
    <property type="match status" value="1"/>
</dbReference>
<dbReference type="GO" id="GO:0016301">
    <property type="term" value="F:kinase activity"/>
    <property type="evidence" value="ECO:0007669"/>
    <property type="project" value="UniProtKB-KW"/>
</dbReference>
<dbReference type="InterPro" id="IPR006204">
    <property type="entry name" value="GHMP_kinase_N_dom"/>
</dbReference>
<dbReference type="Pfam" id="PF00288">
    <property type="entry name" value="GHMP_kinases_N"/>
    <property type="match status" value="1"/>
</dbReference>
<organism evidence="5 6">
    <name type="scientific">Xaviernesmea oryzae</name>
    <dbReference type="NCBI Taxonomy" id="464029"/>
    <lineage>
        <taxon>Bacteria</taxon>
        <taxon>Pseudomonadati</taxon>
        <taxon>Pseudomonadota</taxon>
        <taxon>Alphaproteobacteria</taxon>
        <taxon>Hyphomicrobiales</taxon>
        <taxon>Rhizobiaceae</taxon>
        <taxon>Rhizobium/Agrobacterium group</taxon>
        <taxon>Xaviernesmea</taxon>
    </lineage>
</organism>
<dbReference type="Gene3D" id="3.30.230.10">
    <property type="match status" value="1"/>
</dbReference>
<dbReference type="SUPFAM" id="SSF54211">
    <property type="entry name" value="Ribosomal protein S5 domain 2-like"/>
    <property type="match status" value="1"/>
</dbReference>
<evidence type="ECO:0000256" key="2">
    <source>
        <dbReference type="ARBA" id="ARBA00022777"/>
    </source>
</evidence>
<evidence type="ECO:0000256" key="1">
    <source>
        <dbReference type="ARBA" id="ARBA00022679"/>
    </source>
</evidence>
<sequence>MSDSVSIQVPGRLHLGFLDIPGKDSSRFGSIGLPLDGISTRLEVSKAAETSVHGDESARIFAHLAALRPHLDLAGHHQVTVFETIPAHAGLGSGTQLALAVSAALRTLHDLPFHVRDDATFLGRGARSGIGIAAFEEGGLILDAGKTKDDLTPTVVSRIPFPSEWRIILVLDGHAEGIHGDAEIKAFRTLPPFPAESSASICRHALMEIMPAVIEKDIETFGNAVTSIQQKLGDYFSPAQGGRFTSRAVEEALLRLGECGAVGIGQSSWGPTGFAFAESQAAAERIVAAAALEDTGTTIRIVAARNQGALITRRTEPVEFKLEYRKTLSGKARQ</sequence>
<dbReference type="Pfam" id="PF08544">
    <property type="entry name" value="GHMP_kinases_C"/>
    <property type="match status" value="1"/>
</dbReference>
<dbReference type="InterPro" id="IPR013750">
    <property type="entry name" value="GHMP_kinase_C_dom"/>
</dbReference>
<dbReference type="InterPro" id="IPR020568">
    <property type="entry name" value="Ribosomal_Su5_D2-typ_SF"/>
</dbReference>
<evidence type="ECO:0000313" key="5">
    <source>
        <dbReference type="EMBL" id="SMF11608.1"/>
    </source>
</evidence>
<dbReference type="PIRSF" id="PIRSF004884">
    <property type="entry name" value="Sugar_kin_arch"/>
    <property type="match status" value="1"/>
</dbReference>
<dbReference type="RefSeq" id="WP_085420625.1">
    <property type="nucleotide sequence ID" value="NZ_FXAF01000002.1"/>
</dbReference>
<feature type="domain" description="GHMP kinase C-terminal" evidence="4">
    <location>
        <begin position="210"/>
        <end position="290"/>
    </location>
</feature>
<proteinExistence type="predicted"/>
<evidence type="ECO:0000259" key="3">
    <source>
        <dbReference type="Pfam" id="PF00288"/>
    </source>
</evidence>
<dbReference type="AlphaFoldDB" id="A0A1X7DAA9"/>